<reference evidence="9 10" key="1">
    <citation type="journal article" date="2007" name="Appl. Environ. Microbiol.">
        <title>Genome sequence of the cellulolytic gliding bacterium Cytophaga hutchinsonii.</title>
        <authorList>
            <person name="Xie G."/>
            <person name="Bruce D.C."/>
            <person name="Challacombe J.F."/>
            <person name="Chertkov O."/>
            <person name="Detter J.C."/>
            <person name="Gilna P."/>
            <person name="Han C.S."/>
            <person name="Lucas S."/>
            <person name="Misra M."/>
            <person name="Myers G.L."/>
            <person name="Richardson P."/>
            <person name="Tapia R."/>
            <person name="Thayer N."/>
            <person name="Thompson L.S."/>
            <person name="Brettin T.S."/>
            <person name="Henrissat B."/>
            <person name="Wilson D.B."/>
            <person name="McBride M.J."/>
        </authorList>
    </citation>
    <scope>NUCLEOTIDE SEQUENCE [LARGE SCALE GENOMIC DNA]</scope>
    <source>
        <strain evidence="10">ATCC 33406 / DSM 1761 / CIP 103989 / NBRC 15051 / NCIMB 9469 / D465</strain>
    </source>
</reference>
<dbReference type="HAMAP" id="MF_00490">
    <property type="entry name" value="ComB"/>
    <property type="match status" value="1"/>
</dbReference>
<dbReference type="PANTHER" id="PTHR37311">
    <property type="entry name" value="2-PHOSPHOSULFOLACTATE PHOSPHATASE-RELATED"/>
    <property type="match status" value="1"/>
</dbReference>
<dbReference type="Pfam" id="PF04029">
    <property type="entry name" value="2-ph_phosp"/>
    <property type="match status" value="1"/>
</dbReference>
<dbReference type="KEGG" id="chu:CHU_2823"/>
<keyword evidence="5 8" id="KW-0378">Hydrolase</keyword>
<dbReference type="AlphaFoldDB" id="A0A6N4SUL0"/>
<dbReference type="EC" id="3.1.3.71" evidence="3 8"/>
<evidence type="ECO:0000256" key="2">
    <source>
        <dbReference type="ARBA" id="ARBA00009997"/>
    </source>
</evidence>
<accession>A0A6N4SUL0</accession>
<dbReference type="OrthoDB" id="4913at2"/>
<dbReference type="GO" id="GO:0050545">
    <property type="term" value="F:sulfopyruvate decarboxylase activity"/>
    <property type="evidence" value="ECO:0007669"/>
    <property type="project" value="TreeGrafter"/>
</dbReference>
<dbReference type="PANTHER" id="PTHR37311:SF1">
    <property type="entry name" value="2-PHOSPHOSULFOLACTATE PHOSPHATASE-RELATED"/>
    <property type="match status" value="1"/>
</dbReference>
<dbReference type="SUPFAM" id="SSF142823">
    <property type="entry name" value="ComB-like"/>
    <property type="match status" value="1"/>
</dbReference>
<dbReference type="InterPro" id="IPR036702">
    <property type="entry name" value="ComB-like_sf"/>
</dbReference>
<keyword evidence="10" id="KW-1185">Reference proteome</keyword>
<gene>
    <name evidence="8" type="primary">comB</name>
    <name evidence="9" type="ordered locus">CHU_2823</name>
</gene>
<dbReference type="Proteomes" id="UP000001822">
    <property type="component" value="Chromosome"/>
</dbReference>
<sequence>MKKIDVCLSPEMVHLHKTEGKVVVVIDILRATSCMTTALANGIASITAVATLDECLALGKEGCLTAAERDGKKVEGFDFGNSPFSYQDPALKGKSIVVTTTNGTQAIVKSAGAKEILVGSFLNFTSIVNYLRSQPNDVLMHCAGWKGKMNLEDTLFAGAVVDALKGDFSHDEDSVLTALNLFYTAKNDMMGFLLNSSHVRRLQGLGIIKDIEFCLTKDVYDVLPIMRDGKLVAQ</sequence>
<dbReference type="GO" id="GO:0050532">
    <property type="term" value="F:2-phosphosulfolactate phosphatase activity"/>
    <property type="evidence" value="ECO:0007669"/>
    <property type="project" value="UniProtKB-UniRule"/>
</dbReference>
<evidence type="ECO:0000256" key="3">
    <source>
        <dbReference type="ARBA" id="ARBA00012953"/>
    </source>
</evidence>
<evidence type="ECO:0000256" key="7">
    <source>
        <dbReference type="ARBA" id="ARBA00033711"/>
    </source>
</evidence>
<comment type="similarity">
    <text evidence="2 8">Belongs to the ComB family.</text>
</comment>
<name>A0A6N4SUL0_CYTH3</name>
<evidence type="ECO:0000256" key="8">
    <source>
        <dbReference type="HAMAP-Rule" id="MF_00490"/>
    </source>
</evidence>
<evidence type="ECO:0000256" key="6">
    <source>
        <dbReference type="ARBA" id="ARBA00022842"/>
    </source>
</evidence>
<evidence type="ECO:0000313" key="9">
    <source>
        <dbReference type="EMBL" id="ABG60071.1"/>
    </source>
</evidence>
<comment type="catalytic activity">
    <reaction evidence="7 8">
        <text>(2R)-O-phospho-3-sulfolactate + H2O = (2R)-3-sulfolactate + phosphate</text>
        <dbReference type="Rhea" id="RHEA:23416"/>
        <dbReference type="ChEBI" id="CHEBI:15377"/>
        <dbReference type="ChEBI" id="CHEBI:15597"/>
        <dbReference type="ChEBI" id="CHEBI:43474"/>
        <dbReference type="ChEBI" id="CHEBI:58738"/>
        <dbReference type="EC" id="3.1.3.71"/>
    </reaction>
</comment>
<evidence type="ECO:0000256" key="1">
    <source>
        <dbReference type="ARBA" id="ARBA00001946"/>
    </source>
</evidence>
<evidence type="ECO:0000256" key="4">
    <source>
        <dbReference type="ARBA" id="ARBA00021948"/>
    </source>
</evidence>
<evidence type="ECO:0000313" key="10">
    <source>
        <dbReference type="Proteomes" id="UP000001822"/>
    </source>
</evidence>
<dbReference type="RefSeq" id="WP_011586181.1">
    <property type="nucleotide sequence ID" value="NC_008255.1"/>
</dbReference>
<evidence type="ECO:0000256" key="5">
    <source>
        <dbReference type="ARBA" id="ARBA00022801"/>
    </source>
</evidence>
<organism evidence="9 10">
    <name type="scientific">Cytophaga hutchinsonii (strain ATCC 33406 / DSM 1761 / CIP 103989 / NBRC 15051 / NCIMB 9469 / D465)</name>
    <dbReference type="NCBI Taxonomy" id="269798"/>
    <lineage>
        <taxon>Bacteria</taxon>
        <taxon>Pseudomonadati</taxon>
        <taxon>Bacteroidota</taxon>
        <taxon>Cytophagia</taxon>
        <taxon>Cytophagales</taxon>
        <taxon>Cytophagaceae</taxon>
        <taxon>Cytophaga</taxon>
    </lineage>
</organism>
<keyword evidence="6 8" id="KW-0460">Magnesium</keyword>
<protein>
    <recommendedName>
        <fullName evidence="4 8">Probable 2-phosphosulfolactate phosphatase</fullName>
        <ecNumber evidence="3 8">3.1.3.71</ecNumber>
    </recommendedName>
</protein>
<dbReference type="FunFam" id="3.90.1560.10:FF:000001">
    <property type="entry name" value="Probable 2-phosphosulfolactate phosphatase"/>
    <property type="match status" value="1"/>
</dbReference>
<dbReference type="EMBL" id="CP000383">
    <property type="protein sequence ID" value="ABG60071.1"/>
    <property type="molecule type" value="Genomic_DNA"/>
</dbReference>
<proteinExistence type="inferred from homology"/>
<dbReference type="InterPro" id="IPR005238">
    <property type="entry name" value="ComB-like"/>
</dbReference>
<dbReference type="Gene3D" id="3.90.1560.10">
    <property type="entry name" value="ComB-like"/>
    <property type="match status" value="1"/>
</dbReference>
<dbReference type="GO" id="GO:0000287">
    <property type="term" value="F:magnesium ion binding"/>
    <property type="evidence" value="ECO:0007669"/>
    <property type="project" value="UniProtKB-UniRule"/>
</dbReference>
<comment type="cofactor">
    <cofactor evidence="1 8">
        <name>Mg(2+)</name>
        <dbReference type="ChEBI" id="CHEBI:18420"/>
    </cofactor>
</comment>